<dbReference type="SUPFAM" id="SSF88723">
    <property type="entry name" value="PIN domain-like"/>
    <property type="match status" value="1"/>
</dbReference>
<name>A0A1F6AHD4_9BACT</name>
<evidence type="ECO:0000313" key="3">
    <source>
        <dbReference type="Proteomes" id="UP000178759"/>
    </source>
</evidence>
<dbReference type="Gene3D" id="3.40.50.1010">
    <property type="entry name" value="5'-nuclease"/>
    <property type="match status" value="1"/>
</dbReference>
<proteinExistence type="predicted"/>
<dbReference type="AlphaFoldDB" id="A0A1F6AHD4"/>
<gene>
    <name evidence="2" type="ORF">A3A79_03085</name>
</gene>
<dbReference type="InterPro" id="IPR052106">
    <property type="entry name" value="PINc/VapC_TA"/>
</dbReference>
<accession>A0A1F6AHD4</accession>
<organism evidence="2 3">
    <name type="scientific">Candidatus Gottesmanbacteria bacterium RIFCSPLOWO2_01_FULL_43_11b</name>
    <dbReference type="NCBI Taxonomy" id="1798392"/>
    <lineage>
        <taxon>Bacteria</taxon>
        <taxon>Candidatus Gottesmaniibacteriota</taxon>
    </lineage>
</organism>
<sequence>MIFVDTNYFLRFLLADIIDQHKKAKALFLSAAEGKKKIFTSTIVIFELYWVLTSFYEKNKKNVAQVLKQILNMHFVSIEERDILNMAVDVYQKSALDLEDAYNMVYAKTHEAKMFETFDRKLQKIFVKS</sequence>
<evidence type="ECO:0000259" key="1">
    <source>
        <dbReference type="Pfam" id="PF01850"/>
    </source>
</evidence>
<reference evidence="2 3" key="1">
    <citation type="journal article" date="2016" name="Nat. Commun.">
        <title>Thousands of microbial genomes shed light on interconnected biogeochemical processes in an aquifer system.</title>
        <authorList>
            <person name="Anantharaman K."/>
            <person name="Brown C.T."/>
            <person name="Hug L.A."/>
            <person name="Sharon I."/>
            <person name="Castelle C.J."/>
            <person name="Probst A.J."/>
            <person name="Thomas B.C."/>
            <person name="Singh A."/>
            <person name="Wilkins M.J."/>
            <person name="Karaoz U."/>
            <person name="Brodie E.L."/>
            <person name="Williams K.H."/>
            <person name="Hubbard S.S."/>
            <person name="Banfield J.F."/>
        </authorList>
    </citation>
    <scope>NUCLEOTIDE SEQUENCE [LARGE SCALE GENOMIC DNA]</scope>
</reference>
<dbReference type="InterPro" id="IPR029060">
    <property type="entry name" value="PIN-like_dom_sf"/>
</dbReference>
<dbReference type="STRING" id="1798392.A3A79_03085"/>
<dbReference type="Pfam" id="PF01850">
    <property type="entry name" value="PIN"/>
    <property type="match status" value="1"/>
</dbReference>
<dbReference type="PANTHER" id="PTHR38826">
    <property type="entry name" value="RIBONUCLEASE VAPC13"/>
    <property type="match status" value="1"/>
</dbReference>
<dbReference type="EMBL" id="MFJV01000001">
    <property type="protein sequence ID" value="OGG24150.1"/>
    <property type="molecule type" value="Genomic_DNA"/>
</dbReference>
<dbReference type="Proteomes" id="UP000178759">
    <property type="component" value="Unassembled WGS sequence"/>
</dbReference>
<evidence type="ECO:0000313" key="2">
    <source>
        <dbReference type="EMBL" id="OGG24150.1"/>
    </source>
</evidence>
<protein>
    <recommendedName>
        <fullName evidence="1">PIN domain-containing protein</fullName>
    </recommendedName>
</protein>
<comment type="caution">
    <text evidence="2">The sequence shown here is derived from an EMBL/GenBank/DDBJ whole genome shotgun (WGS) entry which is preliminary data.</text>
</comment>
<feature type="domain" description="PIN" evidence="1">
    <location>
        <begin position="2"/>
        <end position="125"/>
    </location>
</feature>
<dbReference type="InterPro" id="IPR002716">
    <property type="entry name" value="PIN_dom"/>
</dbReference>
<dbReference type="PANTHER" id="PTHR38826:SF5">
    <property type="entry name" value="RIBONUCLEASE VAPC13"/>
    <property type="match status" value="1"/>
</dbReference>